<organism evidence="1 2">
    <name type="scientific">Caenorhabditis nigoni</name>
    <dbReference type="NCBI Taxonomy" id="1611254"/>
    <lineage>
        <taxon>Eukaryota</taxon>
        <taxon>Metazoa</taxon>
        <taxon>Ecdysozoa</taxon>
        <taxon>Nematoda</taxon>
        <taxon>Chromadorea</taxon>
        <taxon>Rhabditida</taxon>
        <taxon>Rhabditina</taxon>
        <taxon>Rhabditomorpha</taxon>
        <taxon>Rhabditoidea</taxon>
        <taxon>Rhabditidae</taxon>
        <taxon>Peloderinae</taxon>
        <taxon>Caenorhabditis</taxon>
    </lineage>
</organism>
<name>A0A2G5SDR7_9PELO</name>
<dbReference type="OrthoDB" id="10666634at2759"/>
<evidence type="ECO:0000313" key="1">
    <source>
        <dbReference type="EMBL" id="PIC13167.1"/>
    </source>
</evidence>
<comment type="caution">
    <text evidence="1">The sequence shown here is derived from an EMBL/GenBank/DDBJ whole genome shotgun (WGS) entry which is preliminary data.</text>
</comment>
<keyword evidence="2" id="KW-1185">Reference proteome</keyword>
<dbReference type="Proteomes" id="UP000230233">
    <property type="component" value="Unassembled WGS sequence"/>
</dbReference>
<dbReference type="EMBL" id="PDUG01000015">
    <property type="protein sequence ID" value="PIC13167.1"/>
    <property type="molecule type" value="Genomic_DNA"/>
</dbReference>
<accession>A0A2G5SDR7</accession>
<evidence type="ECO:0000313" key="2">
    <source>
        <dbReference type="Proteomes" id="UP000230233"/>
    </source>
</evidence>
<gene>
    <name evidence="1" type="ORF">B9Z55_028014</name>
</gene>
<reference evidence="2" key="1">
    <citation type="submission" date="2017-10" db="EMBL/GenBank/DDBJ databases">
        <title>Rapid genome shrinkage in a self-fertile nematode reveals novel sperm competition proteins.</title>
        <authorList>
            <person name="Yin D."/>
            <person name="Schwarz E.M."/>
            <person name="Thomas C.G."/>
            <person name="Felde R.L."/>
            <person name="Korf I.F."/>
            <person name="Cutter A.D."/>
            <person name="Schartner C.M."/>
            <person name="Ralston E.J."/>
            <person name="Meyer B.J."/>
            <person name="Haag E.S."/>
        </authorList>
    </citation>
    <scope>NUCLEOTIDE SEQUENCE [LARGE SCALE GENOMIC DNA]</scope>
    <source>
        <strain evidence="2">JU1422</strain>
    </source>
</reference>
<protein>
    <submittedName>
        <fullName evidence="1">Uncharacterized protein</fullName>
    </submittedName>
</protein>
<proteinExistence type="predicted"/>
<dbReference type="STRING" id="1611254.A0A2G5SDR7"/>
<dbReference type="AlphaFoldDB" id="A0A2G5SDR7"/>
<sequence length="380" mass="41785">MKQDGLLCASDDLLAEEPSETEQGCTRMDLMFRLNYQKVIIYNFAKTAVTLLEDVEANSFQLEGSSAQLILNVVDCVALAITKEPSAEASADQEFKETMAALSLFREEMKSQAARGASKSRHIKDVSAIVSGTSEEVALFRAQLEEKKIFARLSRLLESQSPTLRAILAVVDDLIVSMRTTILEPKHRYSNSAQEEFKKIVSNGTPTWQWNHTEHRKPNDGLDMNAGGEGQLPANFQVGTTAALLENVEVISFKFGGSSTQLILKAVVCVALAITKLAEGSENLEIEETMAAMSLFWEKMKSQAARGASKSRHIKGVSAIVSGTSEEVALFSAQLEEKKIVEKLLTLLESQRHSTSHPCCREGDDCGDENCRSRTKAQIF</sequence>